<evidence type="ECO:0000313" key="9">
    <source>
        <dbReference type="Proteomes" id="UP000794436"/>
    </source>
</evidence>
<proteinExistence type="predicted"/>
<feature type="transmembrane region" description="Helical" evidence="7">
    <location>
        <begin position="103"/>
        <end position="121"/>
    </location>
</feature>
<evidence type="ECO:0000256" key="4">
    <source>
        <dbReference type="ARBA" id="ARBA00022989"/>
    </source>
</evidence>
<dbReference type="OrthoDB" id="1913277at2759"/>
<keyword evidence="4 7" id="KW-1133">Transmembrane helix</keyword>
<name>A0A8K1CSR3_PYTOL</name>
<evidence type="ECO:0000256" key="1">
    <source>
        <dbReference type="ARBA" id="ARBA00004448"/>
    </source>
</evidence>
<evidence type="ECO:0008006" key="10">
    <source>
        <dbReference type="Google" id="ProtNLM"/>
    </source>
</evidence>
<dbReference type="GO" id="GO:0005743">
    <property type="term" value="C:mitochondrial inner membrane"/>
    <property type="evidence" value="ECO:0007669"/>
    <property type="project" value="UniProtKB-SubCell"/>
</dbReference>
<keyword evidence="9" id="KW-1185">Reference proteome</keyword>
<dbReference type="GO" id="GO:0045271">
    <property type="term" value="C:respiratory chain complex I"/>
    <property type="evidence" value="ECO:0007669"/>
    <property type="project" value="InterPro"/>
</dbReference>
<evidence type="ECO:0000256" key="5">
    <source>
        <dbReference type="ARBA" id="ARBA00023128"/>
    </source>
</evidence>
<sequence>MDGPKGTEKIVVATGTGVFFGTAVGAVESVWAVPKLGAQLPKFTAQAKHIGARALVFGAVAALYTTAEYTAESVSQKTSPVNAAIGGAVAGIVPGIVAKNARVAFASSLVSAAVMTAATYWNEQSESAFDKYAKARAAEQS</sequence>
<evidence type="ECO:0000256" key="3">
    <source>
        <dbReference type="ARBA" id="ARBA00022792"/>
    </source>
</evidence>
<dbReference type="Proteomes" id="UP000794436">
    <property type="component" value="Unassembled WGS sequence"/>
</dbReference>
<dbReference type="AlphaFoldDB" id="A0A8K1CSR3"/>
<comment type="caution">
    <text evidence="8">The sequence shown here is derived from an EMBL/GenBank/DDBJ whole genome shotgun (WGS) entry which is preliminary data.</text>
</comment>
<keyword evidence="6 7" id="KW-0472">Membrane</keyword>
<keyword evidence="5" id="KW-0496">Mitochondrion</keyword>
<dbReference type="EMBL" id="SPLM01000004">
    <property type="protein sequence ID" value="TMW67628.1"/>
    <property type="molecule type" value="Genomic_DNA"/>
</dbReference>
<dbReference type="Pfam" id="PF02466">
    <property type="entry name" value="Tim17"/>
    <property type="match status" value="1"/>
</dbReference>
<keyword evidence="3" id="KW-0999">Mitochondrion inner membrane</keyword>
<keyword evidence="2 7" id="KW-0812">Transmembrane</keyword>
<protein>
    <recommendedName>
        <fullName evidence="10">NADH dehydrogenase [ubiquinone] 1 alpha subcomplex subunit 11</fullName>
    </recommendedName>
</protein>
<dbReference type="InterPro" id="IPR039205">
    <property type="entry name" value="NDUFA11"/>
</dbReference>
<feature type="transmembrane region" description="Helical" evidence="7">
    <location>
        <begin position="79"/>
        <end position="97"/>
    </location>
</feature>
<reference evidence="8" key="1">
    <citation type="submission" date="2019-03" db="EMBL/GenBank/DDBJ databases">
        <title>Long read genome sequence of the mycoparasitic Pythium oligandrum ATCC 38472 isolated from sugarbeet rhizosphere.</title>
        <authorList>
            <person name="Gaulin E."/>
        </authorList>
    </citation>
    <scope>NUCLEOTIDE SEQUENCE</scope>
    <source>
        <strain evidence="8">ATCC 38472_TT</strain>
    </source>
</reference>
<evidence type="ECO:0000256" key="7">
    <source>
        <dbReference type="SAM" id="Phobius"/>
    </source>
</evidence>
<gene>
    <name evidence="8" type="ORF">Poli38472_011248</name>
</gene>
<accession>A0A8K1CSR3</accession>
<dbReference type="PANTHER" id="PTHR21382">
    <property type="entry name" value="NADH-UBIQUINONE OXIDOREDUCTASE SUBUNIT"/>
    <property type="match status" value="1"/>
</dbReference>
<evidence type="ECO:0000313" key="8">
    <source>
        <dbReference type="EMBL" id="TMW67628.1"/>
    </source>
</evidence>
<feature type="transmembrane region" description="Helical" evidence="7">
    <location>
        <begin position="50"/>
        <end position="67"/>
    </location>
</feature>
<evidence type="ECO:0000256" key="6">
    <source>
        <dbReference type="ARBA" id="ARBA00023136"/>
    </source>
</evidence>
<organism evidence="8 9">
    <name type="scientific">Pythium oligandrum</name>
    <name type="common">Mycoparasitic fungus</name>
    <dbReference type="NCBI Taxonomy" id="41045"/>
    <lineage>
        <taxon>Eukaryota</taxon>
        <taxon>Sar</taxon>
        <taxon>Stramenopiles</taxon>
        <taxon>Oomycota</taxon>
        <taxon>Peronosporomycetes</taxon>
        <taxon>Pythiales</taxon>
        <taxon>Pythiaceae</taxon>
        <taxon>Pythium</taxon>
    </lineage>
</organism>
<dbReference type="GO" id="GO:0006120">
    <property type="term" value="P:mitochondrial electron transport, NADH to ubiquinone"/>
    <property type="evidence" value="ECO:0007669"/>
    <property type="project" value="InterPro"/>
</dbReference>
<dbReference type="PANTHER" id="PTHR21382:SF1">
    <property type="entry name" value="NADH DEHYDROGENASE [UBIQUINONE] 1 ALPHA SUBCOMPLEX SUBUNIT 11"/>
    <property type="match status" value="1"/>
</dbReference>
<comment type="subcellular location">
    <subcellularLocation>
        <location evidence="1">Mitochondrion inner membrane</location>
        <topology evidence="1">Multi-pass membrane protein</topology>
    </subcellularLocation>
</comment>
<evidence type="ECO:0000256" key="2">
    <source>
        <dbReference type="ARBA" id="ARBA00022692"/>
    </source>
</evidence>